<dbReference type="PANTHER" id="PTHR12297:SF3">
    <property type="entry name" value="HIG1 DOMAIN FAMILY MEMBER 1A"/>
    <property type="match status" value="1"/>
</dbReference>
<evidence type="ECO:0000313" key="10">
    <source>
        <dbReference type="Proteomes" id="UP000283509"/>
    </source>
</evidence>
<reference evidence="9 10" key="1">
    <citation type="submission" date="2018-04" db="EMBL/GenBank/DDBJ databases">
        <authorList>
            <person name="Zhang X."/>
            <person name="Yuan J."/>
            <person name="Li F."/>
            <person name="Xiang J."/>
        </authorList>
    </citation>
    <scope>NUCLEOTIDE SEQUENCE [LARGE SCALE GENOMIC DNA]</scope>
    <source>
        <tissue evidence="9">Muscle</tissue>
    </source>
</reference>
<proteinExistence type="predicted"/>
<protein>
    <submittedName>
        <fullName evidence="9">Putative HIG1 domain family member 1C-like isoform X2</fullName>
    </submittedName>
</protein>
<accession>A0A423TGW4</accession>
<evidence type="ECO:0000256" key="4">
    <source>
        <dbReference type="ARBA" id="ARBA00023128"/>
    </source>
</evidence>
<evidence type="ECO:0000256" key="5">
    <source>
        <dbReference type="ARBA" id="ARBA00023136"/>
    </source>
</evidence>
<reference evidence="9 10" key="2">
    <citation type="submission" date="2019-01" db="EMBL/GenBank/DDBJ databases">
        <title>The decoding of complex shrimp genome reveals the adaptation for benthos swimmer, frequently molting mechanism and breeding impact on genome.</title>
        <authorList>
            <person name="Sun Y."/>
            <person name="Gao Y."/>
            <person name="Yu Y."/>
        </authorList>
    </citation>
    <scope>NUCLEOTIDE SEQUENCE [LARGE SCALE GENOMIC DNA]</scope>
    <source>
        <tissue evidence="9">Muscle</tissue>
    </source>
</reference>
<dbReference type="InterPro" id="IPR007667">
    <property type="entry name" value="Hypoxia_induced_domain"/>
</dbReference>
<dbReference type="GO" id="GO:0097250">
    <property type="term" value="P:mitochondrial respirasome assembly"/>
    <property type="evidence" value="ECO:0007669"/>
    <property type="project" value="TreeGrafter"/>
</dbReference>
<evidence type="ECO:0000313" key="9">
    <source>
        <dbReference type="EMBL" id="ROT75689.1"/>
    </source>
</evidence>
<feature type="region of interest" description="Disordered" evidence="6">
    <location>
        <begin position="1"/>
        <end position="23"/>
    </location>
</feature>
<keyword evidence="10" id="KW-1185">Reference proteome</keyword>
<evidence type="ECO:0000256" key="7">
    <source>
        <dbReference type="SAM" id="Phobius"/>
    </source>
</evidence>
<evidence type="ECO:0000256" key="1">
    <source>
        <dbReference type="ARBA" id="ARBA00004325"/>
    </source>
</evidence>
<dbReference type="InterPro" id="IPR050355">
    <property type="entry name" value="RCF1"/>
</dbReference>
<comment type="caution">
    <text evidence="9">The sequence shown here is derived from an EMBL/GenBank/DDBJ whole genome shotgun (WGS) entry which is preliminary data.</text>
</comment>
<dbReference type="PROSITE" id="PS51503">
    <property type="entry name" value="HIG1"/>
    <property type="match status" value="1"/>
</dbReference>
<dbReference type="PANTHER" id="PTHR12297">
    <property type="entry name" value="HYPOXIA-INDUCBILE GENE 1 HIG1 -RELATED"/>
    <property type="match status" value="1"/>
</dbReference>
<gene>
    <name evidence="9" type="ORF">C7M84_005759</name>
</gene>
<organism evidence="9 10">
    <name type="scientific">Penaeus vannamei</name>
    <name type="common">Whiteleg shrimp</name>
    <name type="synonym">Litopenaeus vannamei</name>
    <dbReference type="NCBI Taxonomy" id="6689"/>
    <lineage>
        <taxon>Eukaryota</taxon>
        <taxon>Metazoa</taxon>
        <taxon>Ecdysozoa</taxon>
        <taxon>Arthropoda</taxon>
        <taxon>Crustacea</taxon>
        <taxon>Multicrustacea</taxon>
        <taxon>Malacostraca</taxon>
        <taxon>Eumalacostraca</taxon>
        <taxon>Eucarida</taxon>
        <taxon>Decapoda</taxon>
        <taxon>Dendrobranchiata</taxon>
        <taxon>Penaeoidea</taxon>
        <taxon>Penaeidae</taxon>
        <taxon>Penaeus</taxon>
    </lineage>
</organism>
<keyword evidence="2 7" id="KW-0812">Transmembrane</keyword>
<feature type="domain" description="HIG1" evidence="8">
    <location>
        <begin position="5"/>
        <end position="96"/>
    </location>
</feature>
<sequence>MAEEGRRGTSSTMSHYDESQSERLARKARDAPFMVAGLAGLVGLVGYSIYGFKNKKIKTSVYLIHTRVAAQGFVVACLTAGVSWNLFKNHIYPRLYPEAVEEKKN</sequence>
<evidence type="ECO:0000259" key="8">
    <source>
        <dbReference type="PROSITE" id="PS51503"/>
    </source>
</evidence>
<dbReference type="AlphaFoldDB" id="A0A423TGW4"/>
<evidence type="ECO:0000256" key="6">
    <source>
        <dbReference type="SAM" id="MobiDB-lite"/>
    </source>
</evidence>
<dbReference type="Gene3D" id="6.10.140.1320">
    <property type="match status" value="1"/>
</dbReference>
<dbReference type="Proteomes" id="UP000283509">
    <property type="component" value="Unassembled WGS sequence"/>
</dbReference>
<dbReference type="Pfam" id="PF04588">
    <property type="entry name" value="HIG_1_N"/>
    <property type="match status" value="1"/>
</dbReference>
<keyword evidence="5 7" id="KW-0472">Membrane</keyword>
<evidence type="ECO:0000256" key="3">
    <source>
        <dbReference type="ARBA" id="ARBA00022989"/>
    </source>
</evidence>
<feature type="transmembrane region" description="Helical" evidence="7">
    <location>
        <begin position="31"/>
        <end position="50"/>
    </location>
</feature>
<keyword evidence="4" id="KW-0496">Mitochondrion</keyword>
<keyword evidence="3 7" id="KW-1133">Transmembrane helix</keyword>
<dbReference type="GO" id="GO:0031966">
    <property type="term" value="C:mitochondrial membrane"/>
    <property type="evidence" value="ECO:0007669"/>
    <property type="project" value="UniProtKB-SubCell"/>
</dbReference>
<feature type="transmembrane region" description="Helical" evidence="7">
    <location>
        <begin position="62"/>
        <end position="87"/>
    </location>
</feature>
<evidence type="ECO:0000256" key="2">
    <source>
        <dbReference type="ARBA" id="ARBA00022692"/>
    </source>
</evidence>
<dbReference type="EMBL" id="QCYY01001746">
    <property type="protein sequence ID" value="ROT75689.1"/>
    <property type="molecule type" value="Genomic_DNA"/>
</dbReference>
<comment type="subcellular location">
    <subcellularLocation>
        <location evidence="1">Mitochondrion membrane</location>
    </subcellularLocation>
</comment>
<dbReference type="OrthoDB" id="10003563at2759"/>
<dbReference type="STRING" id="6689.A0A423TGW4"/>
<name>A0A423TGW4_PENVA</name>